<accession>A0A090RRD9</accession>
<proteinExistence type="inferred from homology"/>
<dbReference type="Proteomes" id="UP000029228">
    <property type="component" value="Unassembled WGS sequence"/>
</dbReference>
<sequence>MTTYTFPQNFLWGAAASGIQTEGTTNKANDSIWDLWHQRSPERFYRGIGSQTVTDTYHRYKEDVQDMKKVGFNSFRTSIQWSRLIKDYETGEVCQDAVEFYNNYIDEMIANGIEPMMNLYHFDMPAELQEKFGGFESKKVVDLFADYAETAFKLFGNKVKHWITFNEPIVPVEGGYLYDFHYPCKKDGKLAVQVAFNIMLAHAKAVHRFNALELENSQIGVVLNLTPSYTRNDSEEDKKAAWYADLLFNRSFLDPMVKNEIPQELCDVLAEQGVTPETTSEEITAITTAKVDFLGVNYYVPRRVKAREAEYDLDYFTPEVYFENYVNPEGRFNPYRDNNEILPTAIYDIAKNVQDNYGNIPWYLAEIGIAMDLESEGEPDADGLIDDSFRTGLMKEHLVQLHKAIEEGSNCFGVHQWTFIDNWSWLNSFKRRYGFFRLDLETGNRIPKKHGVWFKELATTAHLKTNFSF</sequence>
<protein>
    <submittedName>
        <fullName evidence="5">Beta-glucosidase</fullName>
        <ecNumber evidence="5">3.2.1.21</ecNumber>
    </submittedName>
</protein>
<evidence type="ECO:0000313" key="6">
    <source>
        <dbReference type="Proteomes" id="UP000029228"/>
    </source>
</evidence>
<reference evidence="5 6" key="2">
    <citation type="submission" date="2014-09" db="EMBL/GenBank/DDBJ databases">
        <authorList>
            <consortium name="NBRP consortium"/>
            <person name="Sawabe T."/>
            <person name="Meirelles P."/>
            <person name="Nakanishi M."/>
            <person name="Sayaka M."/>
            <person name="Hattori M."/>
            <person name="Ohkuma M."/>
        </authorList>
    </citation>
    <scope>NUCLEOTIDE SEQUENCE [LARGE SCALE GENOMIC DNA]</scope>
    <source>
        <strain evidence="6">JCM19235</strain>
    </source>
</reference>
<dbReference type="GO" id="GO:0005829">
    <property type="term" value="C:cytosol"/>
    <property type="evidence" value="ECO:0007669"/>
    <property type="project" value="TreeGrafter"/>
</dbReference>
<dbReference type="InterPro" id="IPR001360">
    <property type="entry name" value="Glyco_hydro_1"/>
</dbReference>
<dbReference type="PANTHER" id="PTHR10353:SF139">
    <property type="entry name" value="6-PHOSPHO-BETA-GLUCOSIDASE GMUD"/>
    <property type="match status" value="1"/>
</dbReference>
<keyword evidence="2 5" id="KW-0378">Hydrolase</keyword>
<keyword evidence="6" id="KW-1185">Reference proteome</keyword>
<dbReference type="GO" id="GO:0016052">
    <property type="term" value="P:carbohydrate catabolic process"/>
    <property type="evidence" value="ECO:0007669"/>
    <property type="project" value="TreeGrafter"/>
</dbReference>
<name>A0A090RRD9_9VIBR</name>
<evidence type="ECO:0000256" key="3">
    <source>
        <dbReference type="ARBA" id="ARBA00023295"/>
    </source>
</evidence>
<organism evidence="5 6">
    <name type="scientific">Vibrio maritimus</name>
    <dbReference type="NCBI Taxonomy" id="990268"/>
    <lineage>
        <taxon>Bacteria</taxon>
        <taxon>Pseudomonadati</taxon>
        <taxon>Pseudomonadota</taxon>
        <taxon>Gammaproteobacteria</taxon>
        <taxon>Vibrionales</taxon>
        <taxon>Vibrionaceae</taxon>
        <taxon>Vibrio</taxon>
    </lineage>
</organism>
<dbReference type="AlphaFoldDB" id="A0A090RRD9"/>
<evidence type="ECO:0000256" key="1">
    <source>
        <dbReference type="ARBA" id="ARBA00010838"/>
    </source>
</evidence>
<keyword evidence="3 5" id="KW-0326">Glycosidase</keyword>
<dbReference type="STRING" id="990268.JCM19235_6404"/>
<dbReference type="InterPro" id="IPR017853">
    <property type="entry name" value="GH"/>
</dbReference>
<dbReference type="OrthoDB" id="9765195at2"/>
<comment type="caution">
    <text evidence="5">The sequence shown here is derived from an EMBL/GenBank/DDBJ whole genome shotgun (WGS) entry which is preliminary data.</text>
</comment>
<dbReference type="Pfam" id="PF00232">
    <property type="entry name" value="Glyco_hydro_1"/>
    <property type="match status" value="1"/>
</dbReference>
<dbReference type="SUPFAM" id="SSF51445">
    <property type="entry name" value="(Trans)glycosidases"/>
    <property type="match status" value="1"/>
</dbReference>
<reference evidence="5 6" key="1">
    <citation type="submission" date="2014-09" db="EMBL/GenBank/DDBJ databases">
        <title>Vibrio maritimus JCM 19235. (C45) whole genome shotgun sequence.</title>
        <authorList>
            <person name="Sawabe T."/>
            <person name="Meirelles P."/>
            <person name="Nakanishi M."/>
            <person name="Sayaka M."/>
            <person name="Hattori M."/>
            <person name="Ohkuma M."/>
        </authorList>
    </citation>
    <scope>NUCLEOTIDE SEQUENCE [LARGE SCALE GENOMIC DNA]</scope>
    <source>
        <strain evidence="6">JCM19235</strain>
    </source>
</reference>
<dbReference type="Gene3D" id="3.20.20.80">
    <property type="entry name" value="Glycosidases"/>
    <property type="match status" value="1"/>
</dbReference>
<evidence type="ECO:0000256" key="2">
    <source>
        <dbReference type="ARBA" id="ARBA00022801"/>
    </source>
</evidence>
<dbReference type="EMBL" id="BBMR01000002">
    <property type="protein sequence ID" value="GAL17851.1"/>
    <property type="molecule type" value="Genomic_DNA"/>
</dbReference>
<dbReference type="GO" id="GO:0008422">
    <property type="term" value="F:beta-glucosidase activity"/>
    <property type="evidence" value="ECO:0007669"/>
    <property type="project" value="UniProtKB-EC"/>
</dbReference>
<gene>
    <name evidence="5" type="ORF">JCM19235_6404</name>
</gene>
<evidence type="ECO:0000256" key="4">
    <source>
        <dbReference type="RuleBase" id="RU003690"/>
    </source>
</evidence>
<dbReference type="FunFam" id="3.20.20.80:FF:000004">
    <property type="entry name" value="Beta-glucosidase 6-phospho-beta-glucosidase"/>
    <property type="match status" value="1"/>
</dbReference>
<comment type="similarity">
    <text evidence="1 4">Belongs to the glycosyl hydrolase 1 family.</text>
</comment>
<dbReference type="PRINTS" id="PR00131">
    <property type="entry name" value="GLHYDRLASE1"/>
</dbReference>
<dbReference type="PANTHER" id="PTHR10353">
    <property type="entry name" value="GLYCOSYL HYDROLASE"/>
    <property type="match status" value="1"/>
</dbReference>
<evidence type="ECO:0000313" key="5">
    <source>
        <dbReference type="EMBL" id="GAL17851.1"/>
    </source>
</evidence>
<dbReference type="EC" id="3.2.1.21" evidence="5"/>